<protein>
    <submittedName>
        <fullName evidence="3">Putative glyoxalase superfamily protein PhnB</fullName>
    </submittedName>
</protein>
<gene>
    <name evidence="3" type="ORF">EV379_3241</name>
</gene>
<dbReference type="Pfam" id="PF00903">
    <property type="entry name" value="Glyoxalase"/>
    <property type="match status" value="1"/>
</dbReference>
<dbReference type="Proteomes" id="UP000291483">
    <property type="component" value="Unassembled WGS sequence"/>
</dbReference>
<feature type="domain" description="VOC" evidence="2">
    <location>
        <begin position="40"/>
        <end position="167"/>
    </location>
</feature>
<reference evidence="3 4" key="1">
    <citation type="submission" date="2019-02" db="EMBL/GenBank/DDBJ databases">
        <title>Sequencing the genomes of 1000 actinobacteria strains.</title>
        <authorList>
            <person name="Klenk H.-P."/>
        </authorList>
    </citation>
    <scope>NUCLEOTIDE SEQUENCE [LARGE SCALE GENOMIC DNA]</scope>
    <source>
        <strain evidence="3 4">DSM 18319</strain>
    </source>
</reference>
<accession>A0A4Q8ARK9</accession>
<dbReference type="Gene3D" id="3.30.720.110">
    <property type="match status" value="1"/>
</dbReference>
<dbReference type="RefSeq" id="WP_130507003.1">
    <property type="nucleotide sequence ID" value="NZ_SHLC01000001.1"/>
</dbReference>
<dbReference type="PANTHER" id="PTHR34109:SF1">
    <property type="entry name" value="VOC DOMAIN-CONTAINING PROTEIN"/>
    <property type="match status" value="1"/>
</dbReference>
<feature type="region of interest" description="Disordered" evidence="1">
    <location>
        <begin position="1"/>
        <end position="38"/>
    </location>
</feature>
<dbReference type="SUPFAM" id="SSF54593">
    <property type="entry name" value="Glyoxalase/Bleomycin resistance protein/Dihydroxybiphenyl dioxygenase"/>
    <property type="match status" value="1"/>
</dbReference>
<dbReference type="PROSITE" id="PS51819">
    <property type="entry name" value="VOC"/>
    <property type="match status" value="1"/>
</dbReference>
<organism evidence="3 4">
    <name type="scientific">Microterricola gilva</name>
    <dbReference type="NCBI Taxonomy" id="393267"/>
    <lineage>
        <taxon>Bacteria</taxon>
        <taxon>Bacillati</taxon>
        <taxon>Actinomycetota</taxon>
        <taxon>Actinomycetes</taxon>
        <taxon>Micrococcales</taxon>
        <taxon>Microbacteriaceae</taxon>
        <taxon>Microterricola</taxon>
    </lineage>
</organism>
<keyword evidence="4" id="KW-1185">Reference proteome</keyword>
<sequence>MTTDSTSLDSTNTDSTNTATNTELTEPVTGLHTTAGLPHGKTSITPHIVVTPAAAALEFYRDVLGARIIDITRFPGGSDLIAHAELDFGSGGITMSDALESYGLVAPEPGGAVTYSLAVYVSNVDDVARAAAAAGATVREQPMTFVSGDRFASVVDPFGVRWSVMTRVEDLSEAESSARVAAWAAQQHAE</sequence>
<evidence type="ECO:0000313" key="4">
    <source>
        <dbReference type="Proteomes" id="UP000291483"/>
    </source>
</evidence>
<proteinExistence type="predicted"/>
<dbReference type="InterPro" id="IPR029068">
    <property type="entry name" value="Glyas_Bleomycin-R_OHBP_Dase"/>
</dbReference>
<name>A0A4Q8ARK9_9MICO</name>
<dbReference type="AlphaFoldDB" id="A0A4Q8ARK9"/>
<dbReference type="OrthoDB" id="9795306at2"/>
<dbReference type="PANTHER" id="PTHR34109">
    <property type="entry name" value="BNAUNNG04460D PROTEIN-RELATED"/>
    <property type="match status" value="1"/>
</dbReference>
<dbReference type="EMBL" id="SHLC01000001">
    <property type="protein sequence ID" value="RZU66871.1"/>
    <property type="molecule type" value="Genomic_DNA"/>
</dbReference>
<dbReference type="Gene3D" id="3.30.720.120">
    <property type="match status" value="1"/>
</dbReference>
<dbReference type="InterPro" id="IPR004360">
    <property type="entry name" value="Glyas_Fos-R_dOase_dom"/>
</dbReference>
<feature type="compositionally biased region" description="Low complexity" evidence="1">
    <location>
        <begin position="1"/>
        <end position="26"/>
    </location>
</feature>
<evidence type="ECO:0000313" key="3">
    <source>
        <dbReference type="EMBL" id="RZU66871.1"/>
    </source>
</evidence>
<dbReference type="InterPro" id="IPR037523">
    <property type="entry name" value="VOC_core"/>
</dbReference>
<comment type="caution">
    <text evidence="3">The sequence shown here is derived from an EMBL/GenBank/DDBJ whole genome shotgun (WGS) entry which is preliminary data.</text>
</comment>
<evidence type="ECO:0000259" key="2">
    <source>
        <dbReference type="PROSITE" id="PS51819"/>
    </source>
</evidence>
<evidence type="ECO:0000256" key="1">
    <source>
        <dbReference type="SAM" id="MobiDB-lite"/>
    </source>
</evidence>